<dbReference type="EMBL" id="PHQY01000330">
    <property type="protein sequence ID" value="PJO44581.1"/>
    <property type="molecule type" value="Genomic_DNA"/>
</dbReference>
<sequence length="226" mass="26049">MGKIYEGMLGETPFFVTTLKIQHLQEIEKLQLQVYEALADQSILQPLSTEEFDYILSGNGMMIGAYVGEELIAFRALLNPPVDDEHLGYDCGIAEEEFHKVLYQEISNVSPAYRGYGLQKTLAQVVMGHIDFEKYDYVCSTVKPYNIPSLKDKFSQGLVVKGLKIKYVDKLRYIFYKNLRQELPIFTDKKTITMDDTVGQQQLLKQGYIGTSMYEDQNDWFVVYEK</sequence>
<evidence type="ECO:0000313" key="1">
    <source>
        <dbReference type="EMBL" id="PJO44581.1"/>
    </source>
</evidence>
<keyword evidence="1" id="KW-0808">Transferase</keyword>
<name>A0A2M9Q927_9BACI</name>
<dbReference type="Proteomes" id="UP000232101">
    <property type="component" value="Unassembled WGS sequence"/>
</dbReference>
<dbReference type="AlphaFoldDB" id="A0A2M9Q927"/>
<dbReference type="InterPro" id="IPR016181">
    <property type="entry name" value="Acyl_CoA_acyltransferase"/>
</dbReference>
<reference evidence="1 2" key="1">
    <citation type="submission" date="2017-11" db="EMBL/GenBank/DDBJ databases">
        <title>Bacterial isolate from king chilli rhizosphere.</title>
        <authorList>
            <person name="Takhelmayum P."/>
            <person name="Sarangthem I."/>
        </authorList>
    </citation>
    <scope>NUCLEOTIDE SEQUENCE [LARGE SCALE GENOMIC DNA]</scope>
    <source>
        <strain evidence="2">t26</strain>
    </source>
</reference>
<accession>A0A2M9Q927</accession>
<proteinExistence type="predicted"/>
<gene>
    <name evidence="1" type="ORF">CWD94_05985</name>
</gene>
<evidence type="ECO:0000313" key="2">
    <source>
        <dbReference type="Proteomes" id="UP000232101"/>
    </source>
</evidence>
<organism evidence="1 2">
    <name type="scientific">Lysinibacillus xylanilyticus</name>
    <dbReference type="NCBI Taxonomy" id="582475"/>
    <lineage>
        <taxon>Bacteria</taxon>
        <taxon>Bacillati</taxon>
        <taxon>Bacillota</taxon>
        <taxon>Bacilli</taxon>
        <taxon>Bacillales</taxon>
        <taxon>Bacillaceae</taxon>
        <taxon>Lysinibacillus</taxon>
    </lineage>
</organism>
<comment type="caution">
    <text evidence="1">The sequence shown here is derived from an EMBL/GenBank/DDBJ whole genome shotgun (WGS) entry which is preliminary data.</text>
</comment>
<dbReference type="RefSeq" id="WP_100542514.1">
    <property type="nucleotide sequence ID" value="NZ_PHQY01000330.1"/>
</dbReference>
<dbReference type="Gene3D" id="3.40.630.30">
    <property type="match status" value="1"/>
</dbReference>
<dbReference type="GO" id="GO:0016740">
    <property type="term" value="F:transferase activity"/>
    <property type="evidence" value="ECO:0007669"/>
    <property type="project" value="UniProtKB-KW"/>
</dbReference>
<dbReference type="SUPFAM" id="SSF55729">
    <property type="entry name" value="Acyl-CoA N-acyltransferases (Nat)"/>
    <property type="match status" value="1"/>
</dbReference>
<protein>
    <submittedName>
        <fullName evidence="1">N-acetyltransferase</fullName>
    </submittedName>
</protein>
<dbReference type="STRING" id="582475.ACZ11_14650"/>